<evidence type="ECO:0000313" key="2">
    <source>
        <dbReference type="EMBL" id="EEH41039.1"/>
    </source>
</evidence>
<dbReference type="EMBL" id="KN293998">
    <property type="protein sequence ID" value="EEH41039.1"/>
    <property type="molecule type" value="Genomic_DNA"/>
</dbReference>
<dbReference type="Proteomes" id="UP000002059">
    <property type="component" value="Partially assembled WGS sequence"/>
</dbReference>
<keyword evidence="3" id="KW-1185">Reference proteome</keyword>
<dbReference type="GeneID" id="9098283"/>
<dbReference type="RefSeq" id="XP_002794780.1">
    <property type="nucleotide sequence ID" value="XM_002794734.1"/>
</dbReference>
<evidence type="ECO:0008006" key="4">
    <source>
        <dbReference type="Google" id="ProtNLM"/>
    </source>
</evidence>
<accession>C1GWV1</accession>
<feature type="signal peptide" evidence="1">
    <location>
        <begin position="1"/>
        <end position="19"/>
    </location>
</feature>
<evidence type="ECO:0000313" key="3">
    <source>
        <dbReference type="Proteomes" id="UP000002059"/>
    </source>
</evidence>
<proteinExistence type="predicted"/>
<evidence type="ECO:0000256" key="1">
    <source>
        <dbReference type="SAM" id="SignalP"/>
    </source>
</evidence>
<dbReference type="eggNOG" id="ENOG502RQ40">
    <property type="taxonomic scope" value="Eukaryota"/>
</dbReference>
<reference evidence="2 3" key="1">
    <citation type="journal article" date="2011" name="PLoS Genet.">
        <title>Comparative genomic analysis of human fungal pathogens causing paracoccidioidomycosis.</title>
        <authorList>
            <person name="Desjardins C.A."/>
            <person name="Champion M.D."/>
            <person name="Holder J.W."/>
            <person name="Muszewska A."/>
            <person name="Goldberg J."/>
            <person name="Bailao A.M."/>
            <person name="Brigido M.M."/>
            <person name="Ferreira M.E."/>
            <person name="Garcia A.M."/>
            <person name="Grynberg M."/>
            <person name="Gujja S."/>
            <person name="Heiman D.I."/>
            <person name="Henn M.R."/>
            <person name="Kodira C.D."/>
            <person name="Leon-Narvaez H."/>
            <person name="Longo L.V."/>
            <person name="Ma L.J."/>
            <person name="Malavazi I."/>
            <person name="Matsuo A.L."/>
            <person name="Morais F.V."/>
            <person name="Pereira M."/>
            <person name="Rodriguez-Brito S."/>
            <person name="Sakthikumar S."/>
            <person name="Salem-Izacc S.M."/>
            <person name="Sykes S.M."/>
            <person name="Teixeira M.M."/>
            <person name="Vallejo M.C."/>
            <person name="Walter M.E."/>
            <person name="Yandava C."/>
            <person name="Young S."/>
            <person name="Zeng Q."/>
            <person name="Zucker J."/>
            <person name="Felipe M.S."/>
            <person name="Goldman G.H."/>
            <person name="Haas B.J."/>
            <person name="McEwen J.G."/>
            <person name="Nino-Vega G."/>
            <person name="Puccia R."/>
            <person name="San-Blas G."/>
            <person name="Soares C.M."/>
            <person name="Birren B.W."/>
            <person name="Cuomo C.A."/>
        </authorList>
    </citation>
    <scope>NUCLEOTIDE SEQUENCE [LARGE SCALE GENOMIC DNA]</scope>
    <source>
        <strain evidence="3">ATCC MYA-826 / Pb01</strain>
    </source>
</reference>
<keyword evidence="1" id="KW-0732">Signal</keyword>
<organism evidence="2 3">
    <name type="scientific">Paracoccidioides lutzii (strain ATCC MYA-826 / Pb01)</name>
    <name type="common">Paracoccidioides brasiliensis</name>
    <dbReference type="NCBI Taxonomy" id="502779"/>
    <lineage>
        <taxon>Eukaryota</taxon>
        <taxon>Fungi</taxon>
        <taxon>Dikarya</taxon>
        <taxon>Ascomycota</taxon>
        <taxon>Pezizomycotina</taxon>
        <taxon>Eurotiomycetes</taxon>
        <taxon>Eurotiomycetidae</taxon>
        <taxon>Onygenales</taxon>
        <taxon>Ajellomycetaceae</taxon>
        <taxon>Paracoccidioides</taxon>
    </lineage>
</organism>
<name>C1GWV1_PARBA</name>
<dbReference type="KEGG" id="pbl:PAAG_03325"/>
<dbReference type="HOGENOM" id="CLU_2413898_0_0_1"/>
<dbReference type="VEuPathDB" id="FungiDB:PAAG_03325"/>
<protein>
    <recommendedName>
        <fullName evidence="4">Hydrophobin</fullName>
    </recommendedName>
</protein>
<gene>
    <name evidence="2" type="ORF">PAAG_03325</name>
</gene>
<dbReference type="AlphaFoldDB" id="C1GWV1"/>
<feature type="chain" id="PRO_5002910382" description="Hydrophobin" evidence="1">
    <location>
        <begin position="20"/>
        <end position="94"/>
    </location>
</feature>
<sequence>MKITIVASLFLTIAGLAAASPLAQPDDVPIVPVEPDNDPSITSIPGTSCSGSGRIICSISDGQRPLVPPARRAVITARKTGLGASAIEASMLLR</sequence>